<dbReference type="PANTHER" id="PTHR14191">
    <property type="entry name" value="PDZ DOMAIN CONTAINING PROTEIN"/>
    <property type="match status" value="1"/>
</dbReference>
<evidence type="ECO:0000313" key="6">
    <source>
        <dbReference type="Proteomes" id="UP000007799"/>
    </source>
</evidence>
<dbReference type="InParanoid" id="F2U904"/>
<dbReference type="EMBL" id="GL832965">
    <property type="protein sequence ID" value="EGD73207.1"/>
    <property type="molecule type" value="Genomic_DNA"/>
</dbReference>
<dbReference type="Pfam" id="PF00595">
    <property type="entry name" value="PDZ"/>
    <property type="match status" value="2"/>
</dbReference>
<feature type="compositionally biased region" description="Basic and acidic residues" evidence="3">
    <location>
        <begin position="487"/>
        <end position="531"/>
    </location>
</feature>
<dbReference type="GO" id="GO:0016324">
    <property type="term" value="C:apical plasma membrane"/>
    <property type="evidence" value="ECO:0007669"/>
    <property type="project" value="TreeGrafter"/>
</dbReference>
<sequence length="588" mass="67458">MAEAPARDVEITKGPKGYGFNLALMGGVHFFRVIEPDGPAHKAGVNPGDRILKVNGQDVRHASHSALVTLMKQAGTVLRLQVQALSKDQLQTLSKPPPDEQSVSKMKQDMQREQRQQTQLMQQQQQQQQQHQQQQQQQQGRMSKQISSSSLKEGQVRLMLVRTDKGFGFNLSKAGDKHFFRVVQPGGAAAKAGAHPGDEIVAINGKSIAGMQHSDVVQLIKDAGEAVEIVVVPQKGRASMAASDSTFKQISQAQERAKEVIQADAERVRQAKADAEKARKASLVEADELRELRRREQFEHDRKIIEENLAEAKKDAETLRARMKTARESAQKVGTPLELKNMQDILNGIREREFSRLKEQQSEDLPSDEYDRQVEELRREMQKAVIEQEIFAVQAAEWSKFAVDCEQRRKEEERLAKDEFERTKAARERDLEFLRQKEERMKRLMEEAEQQRQKEIEEAAAKRRQQEDKLRKEAEARAAKAEAAAQARKEQQKLFEEREERQRKMEEEARQLREQQQREEQERRQKLQQRLDEEEEANRDRFGVMLKRRVPEPKGNPSHPMIGHLAQRKGAANLLHIPLSNGMKDTAM</sequence>
<keyword evidence="6" id="KW-1185">Reference proteome</keyword>
<feature type="domain" description="PDZ" evidence="4">
    <location>
        <begin position="157"/>
        <end position="235"/>
    </location>
</feature>
<dbReference type="STRING" id="946362.F2U904"/>
<dbReference type="OMA" id="HRGSAMN"/>
<proteinExistence type="predicted"/>
<evidence type="ECO:0000313" key="5">
    <source>
        <dbReference type="EMBL" id="EGD73207.1"/>
    </source>
</evidence>
<dbReference type="InterPro" id="IPR036034">
    <property type="entry name" value="PDZ_sf"/>
</dbReference>
<dbReference type="InterPro" id="IPR051067">
    <property type="entry name" value="NHER"/>
</dbReference>
<dbReference type="GO" id="GO:0072659">
    <property type="term" value="P:protein localization to plasma membrane"/>
    <property type="evidence" value="ECO:0007669"/>
    <property type="project" value="TreeGrafter"/>
</dbReference>
<dbReference type="GO" id="GO:0043495">
    <property type="term" value="F:protein-membrane adaptor activity"/>
    <property type="evidence" value="ECO:0007669"/>
    <property type="project" value="TreeGrafter"/>
</dbReference>
<evidence type="ECO:0000256" key="1">
    <source>
        <dbReference type="ARBA" id="ARBA00022737"/>
    </source>
</evidence>
<feature type="compositionally biased region" description="Basic and acidic residues" evidence="3">
    <location>
        <begin position="106"/>
        <end position="115"/>
    </location>
</feature>
<evidence type="ECO:0000256" key="3">
    <source>
        <dbReference type="SAM" id="MobiDB-lite"/>
    </source>
</evidence>
<feature type="coiled-coil region" evidence="2">
    <location>
        <begin position="258"/>
        <end position="329"/>
    </location>
</feature>
<evidence type="ECO:0000256" key="2">
    <source>
        <dbReference type="SAM" id="Coils"/>
    </source>
</evidence>
<feature type="compositionally biased region" description="Low complexity" evidence="3">
    <location>
        <begin position="116"/>
        <end position="145"/>
    </location>
</feature>
<dbReference type="SMART" id="SM00228">
    <property type="entry name" value="PDZ"/>
    <property type="match status" value="2"/>
</dbReference>
<keyword evidence="1" id="KW-0677">Repeat</keyword>
<accession>F2U904</accession>
<dbReference type="RefSeq" id="XP_004994238.1">
    <property type="nucleotide sequence ID" value="XM_004994181.1"/>
</dbReference>
<dbReference type="GeneID" id="16074817"/>
<evidence type="ECO:0000259" key="4">
    <source>
        <dbReference type="PROSITE" id="PS50106"/>
    </source>
</evidence>
<protein>
    <recommendedName>
        <fullName evidence="4">PDZ domain-containing protein</fullName>
    </recommendedName>
</protein>
<feature type="compositionally biased region" description="Basic and acidic residues" evidence="3">
    <location>
        <begin position="444"/>
        <end position="480"/>
    </location>
</feature>
<dbReference type="InterPro" id="IPR001478">
    <property type="entry name" value="PDZ"/>
</dbReference>
<feature type="domain" description="PDZ" evidence="4">
    <location>
        <begin position="8"/>
        <end position="86"/>
    </location>
</feature>
<dbReference type="CDD" id="cd06768">
    <property type="entry name" value="PDZ_NHERF-like"/>
    <property type="match status" value="1"/>
</dbReference>
<name>F2U904_SALR5</name>
<gene>
    <name evidence="5" type="ORF">PTSG_04921</name>
</gene>
<feature type="region of interest" description="Disordered" evidence="3">
    <location>
        <begin position="89"/>
        <end position="150"/>
    </location>
</feature>
<dbReference type="eggNOG" id="KOG3528">
    <property type="taxonomic scope" value="Eukaryota"/>
</dbReference>
<keyword evidence="2" id="KW-0175">Coiled coil</keyword>
<dbReference type="Proteomes" id="UP000007799">
    <property type="component" value="Unassembled WGS sequence"/>
</dbReference>
<dbReference type="AlphaFoldDB" id="F2U904"/>
<dbReference type="PROSITE" id="PS50106">
    <property type="entry name" value="PDZ"/>
    <property type="match status" value="2"/>
</dbReference>
<feature type="region of interest" description="Disordered" evidence="3">
    <location>
        <begin position="444"/>
        <end position="559"/>
    </location>
</feature>
<organism evidence="6">
    <name type="scientific">Salpingoeca rosetta (strain ATCC 50818 / BSB-021)</name>
    <dbReference type="NCBI Taxonomy" id="946362"/>
    <lineage>
        <taxon>Eukaryota</taxon>
        <taxon>Choanoflagellata</taxon>
        <taxon>Craspedida</taxon>
        <taxon>Salpingoecidae</taxon>
        <taxon>Salpingoeca</taxon>
    </lineage>
</organism>
<dbReference type="KEGG" id="sre:PTSG_04921"/>
<dbReference type="Gene3D" id="2.30.42.10">
    <property type="match status" value="2"/>
</dbReference>
<dbReference type="OrthoDB" id="10007415at2759"/>
<reference evidence="5" key="1">
    <citation type="submission" date="2009-08" db="EMBL/GenBank/DDBJ databases">
        <title>Annotation of Salpingoeca rosetta.</title>
        <authorList>
            <consortium name="The Broad Institute Genome Sequencing Platform"/>
            <person name="Russ C."/>
            <person name="Cuomo C."/>
            <person name="Burger G."/>
            <person name="Gray M.W."/>
            <person name="Holland P.W.H."/>
            <person name="King N."/>
            <person name="Lang F.B.F."/>
            <person name="Roger A.J."/>
            <person name="Ruiz-Trillo I."/>
            <person name="Young S.K."/>
            <person name="Zeng Q."/>
            <person name="Gargeya S."/>
            <person name="Alvarado L."/>
            <person name="Berlin A."/>
            <person name="Chapman S.B."/>
            <person name="Chen Z."/>
            <person name="Freedman E."/>
            <person name="Gellesch M."/>
            <person name="Goldberg J."/>
            <person name="Griggs A."/>
            <person name="Gujja S."/>
            <person name="Heilman E."/>
            <person name="Heiman D."/>
            <person name="Howarth C."/>
            <person name="Mehta T."/>
            <person name="Neiman D."/>
            <person name="Pearson M."/>
            <person name="Roberts A."/>
            <person name="Saif S."/>
            <person name="Shea T."/>
            <person name="Shenoy N."/>
            <person name="Sisk P."/>
            <person name="Stolte C."/>
            <person name="Sykes S."/>
            <person name="White J."/>
            <person name="Yandava C."/>
            <person name="Haas B."/>
            <person name="Nusbaum C."/>
            <person name="Birren B."/>
        </authorList>
    </citation>
    <scope>NUCLEOTIDE SEQUENCE [LARGE SCALE GENOMIC DNA]</scope>
    <source>
        <strain evidence="5">ATCC 50818</strain>
    </source>
</reference>
<dbReference type="PANTHER" id="PTHR14191:SF3">
    <property type="entry name" value="NA(+)_H(+) EXCHANGE REGULATORY COFACTOR-LIKE PROTEIN NRFL-1"/>
    <property type="match status" value="1"/>
</dbReference>
<dbReference type="SUPFAM" id="SSF50156">
    <property type="entry name" value="PDZ domain-like"/>
    <property type="match status" value="2"/>
</dbReference>